<dbReference type="PANTHER" id="PTHR11019">
    <property type="entry name" value="HTH-TYPE TRANSCRIPTIONAL REGULATOR NIMR"/>
    <property type="match status" value="1"/>
</dbReference>
<feature type="compositionally biased region" description="Pro residues" evidence="1">
    <location>
        <begin position="273"/>
        <end position="284"/>
    </location>
</feature>
<organism evidence="2 3">
    <name type="scientific">Streptomyces lividans 1326</name>
    <dbReference type="NCBI Taxonomy" id="1200984"/>
    <lineage>
        <taxon>Bacteria</taxon>
        <taxon>Bacillati</taxon>
        <taxon>Actinomycetota</taxon>
        <taxon>Actinomycetes</taxon>
        <taxon>Kitasatosporales</taxon>
        <taxon>Streptomycetaceae</taxon>
        <taxon>Streptomyces</taxon>
    </lineage>
</organism>
<reference evidence="3" key="1">
    <citation type="journal article" date="2013" name="Genome Biol. Evol.">
        <title>The genome sequence of Streptomyces lividans 66 reveals a novel tRNA-dependent peptide biosynthetic system within a metal-related genomic island.</title>
        <authorList>
            <person name="Cruz-Morales P."/>
            <person name="Vijgenboom E."/>
            <person name="Iruegas-Bocardo F."/>
            <person name="Girard G."/>
            <person name="Yanez-Guerra L.A."/>
            <person name="Ramos-Aboites H.E."/>
            <person name="Pernodet J.L."/>
            <person name="Anne J."/>
            <person name="van Wezel G.P."/>
            <person name="Barona-Gomez F."/>
        </authorList>
    </citation>
    <scope>NUCLEOTIDE SEQUENCE [LARGE SCALE GENOMIC DNA]</scope>
    <source>
        <strain evidence="3">1326</strain>
    </source>
</reference>
<feature type="compositionally biased region" description="Pro residues" evidence="1">
    <location>
        <begin position="224"/>
        <end position="233"/>
    </location>
</feature>
<dbReference type="SUPFAM" id="SSF51182">
    <property type="entry name" value="RmlC-like cupins"/>
    <property type="match status" value="1"/>
</dbReference>
<accession>A0A7U9HF61</accession>
<feature type="compositionally biased region" description="Basic residues" evidence="1">
    <location>
        <begin position="235"/>
        <end position="251"/>
    </location>
</feature>
<name>A0A7U9HF61_STRLI</name>
<feature type="region of interest" description="Disordered" evidence="1">
    <location>
        <begin position="1"/>
        <end position="45"/>
    </location>
</feature>
<feature type="compositionally biased region" description="Low complexity" evidence="1">
    <location>
        <begin position="168"/>
        <end position="184"/>
    </location>
</feature>
<feature type="region of interest" description="Disordered" evidence="1">
    <location>
        <begin position="168"/>
        <end position="251"/>
    </location>
</feature>
<gene>
    <name evidence="2" type="ORF">SLI_7567</name>
</gene>
<feature type="compositionally biased region" description="Basic residues" evidence="1">
    <location>
        <begin position="110"/>
        <end position="144"/>
    </location>
</feature>
<evidence type="ECO:0000313" key="2">
    <source>
        <dbReference type="EMBL" id="EOY52270.1"/>
    </source>
</evidence>
<feature type="compositionally biased region" description="Polar residues" evidence="1">
    <location>
        <begin position="1"/>
        <end position="10"/>
    </location>
</feature>
<dbReference type="EMBL" id="CM001889">
    <property type="protein sequence ID" value="EOY52270.1"/>
    <property type="molecule type" value="Genomic_DNA"/>
</dbReference>
<dbReference type="AlphaFoldDB" id="A0A7U9HF61"/>
<dbReference type="Proteomes" id="UP000014062">
    <property type="component" value="Chromosome"/>
</dbReference>
<protein>
    <submittedName>
        <fullName evidence="2">Transcriptional regulator, TetR family</fullName>
    </submittedName>
</protein>
<feature type="region of interest" description="Disordered" evidence="1">
    <location>
        <begin position="89"/>
        <end position="156"/>
    </location>
</feature>
<feature type="compositionally biased region" description="Basic residues" evidence="1">
    <location>
        <begin position="185"/>
        <end position="207"/>
    </location>
</feature>
<dbReference type="InterPro" id="IPR011051">
    <property type="entry name" value="RmlC_Cupin_sf"/>
</dbReference>
<evidence type="ECO:0000313" key="3">
    <source>
        <dbReference type="Proteomes" id="UP000014062"/>
    </source>
</evidence>
<sequence>MSNIRHTNVGQPGLRQPGIRQPGIRESAIRQPDVRHTPVAPTRAQRLDAGQRIDAHRHDEHQIVHAGSGVVAVTTESGTWFAPGTRAIWIPAGTARPPRPRPTRPAPGRPARRRQPARPGQPRRPRRRPAAARTDRRLHPRPPRHGPGTRPPPGRAVRPVARLAAAALTPAHPQGPPAGRGLRAGPRRPRGHPHPRRPRCRHRHRGTHPQPALPPRVRHDLPPVAHPVPPLPRPAHARRRPARDHRRPPLRLVLRQRVHRRLPACVRLYARNPQPPGGNRPPPGSYRRVISRGRPP</sequence>
<proteinExistence type="predicted"/>
<dbReference type="PANTHER" id="PTHR11019:SF199">
    <property type="entry name" value="HTH-TYPE TRANSCRIPTIONAL REGULATOR NIMR"/>
    <property type="match status" value="1"/>
</dbReference>
<evidence type="ECO:0000256" key="1">
    <source>
        <dbReference type="SAM" id="MobiDB-lite"/>
    </source>
</evidence>
<feature type="region of interest" description="Disordered" evidence="1">
    <location>
        <begin position="268"/>
        <end position="296"/>
    </location>
</feature>